<feature type="compositionally biased region" description="Basic and acidic residues" evidence="1">
    <location>
        <begin position="122"/>
        <end position="144"/>
    </location>
</feature>
<keyword evidence="3" id="KW-1185">Reference proteome</keyword>
<organism evidence="2 3">
    <name type="scientific">Nesidiocoris tenuis</name>
    <dbReference type="NCBI Taxonomy" id="355587"/>
    <lineage>
        <taxon>Eukaryota</taxon>
        <taxon>Metazoa</taxon>
        <taxon>Ecdysozoa</taxon>
        <taxon>Arthropoda</taxon>
        <taxon>Hexapoda</taxon>
        <taxon>Insecta</taxon>
        <taxon>Pterygota</taxon>
        <taxon>Neoptera</taxon>
        <taxon>Paraneoptera</taxon>
        <taxon>Hemiptera</taxon>
        <taxon>Heteroptera</taxon>
        <taxon>Panheteroptera</taxon>
        <taxon>Cimicomorpha</taxon>
        <taxon>Miridae</taxon>
        <taxon>Dicyphina</taxon>
        <taxon>Nesidiocoris</taxon>
    </lineage>
</organism>
<evidence type="ECO:0000313" key="2">
    <source>
        <dbReference type="EMBL" id="BES96934.1"/>
    </source>
</evidence>
<evidence type="ECO:0000256" key="1">
    <source>
        <dbReference type="SAM" id="MobiDB-lite"/>
    </source>
</evidence>
<gene>
    <name evidence="2" type="ORF">NTJ_09748</name>
</gene>
<name>A0ABN7AZF1_9HEMI</name>
<protein>
    <submittedName>
        <fullName evidence="2">Uncharacterized protein</fullName>
    </submittedName>
</protein>
<dbReference type="EMBL" id="AP028915">
    <property type="protein sequence ID" value="BES96934.1"/>
    <property type="molecule type" value="Genomic_DNA"/>
</dbReference>
<evidence type="ECO:0000313" key="3">
    <source>
        <dbReference type="Proteomes" id="UP001307889"/>
    </source>
</evidence>
<feature type="region of interest" description="Disordered" evidence="1">
    <location>
        <begin position="114"/>
        <end position="144"/>
    </location>
</feature>
<sequence length="208" mass="23282">MRGFPNAYESAVKRAPTGRRFGLLYEGGQTVLVLYKVQYQPLIVSHKCKLIRQSRSISGKNIIMLKLIPLVCLVGTALGQYWGHHDGPHDTPEVEHAKAKHFAAHAEALARLHGHGHGHSWGGDHESSSWDHHEPAHHESHWEEPHHKWTGPFAYSPGHDKYGAPLPVHDTHEVEAEKAKHFSLYAHGAYAGAYAHGHSQPSHGQWDY</sequence>
<proteinExistence type="predicted"/>
<reference evidence="2 3" key="1">
    <citation type="submission" date="2023-09" db="EMBL/GenBank/DDBJ databases">
        <title>Nesidiocoris tenuis whole genome shotgun sequence.</title>
        <authorList>
            <person name="Shibata T."/>
            <person name="Shimoda M."/>
            <person name="Kobayashi T."/>
            <person name="Uehara T."/>
        </authorList>
    </citation>
    <scope>NUCLEOTIDE SEQUENCE [LARGE SCALE GENOMIC DNA]</scope>
    <source>
        <strain evidence="2 3">Japan</strain>
    </source>
</reference>
<dbReference type="Proteomes" id="UP001307889">
    <property type="component" value="Chromosome 7"/>
</dbReference>
<accession>A0ABN7AZF1</accession>